<dbReference type="InterPro" id="IPR012347">
    <property type="entry name" value="Ferritin-like"/>
</dbReference>
<sequence length="147" mass="15828">MATPHLDTLNGLLRGELAATETYQQALRKVDSEHGALQLAQIRDEHSEAVSLLRKQIREFGGDPETSSGSWGTFAKAIESTAQLFGNGPALTALKQGEETGLSTYESAVQSHELPALTQSLINGVLLPQTRAHIATLERLQSLQHAS</sequence>
<dbReference type="InterPro" id="IPR019052">
    <property type="entry name" value="DUF2383"/>
</dbReference>
<keyword evidence="3" id="KW-1185">Reference proteome</keyword>
<dbReference type="Gene3D" id="1.20.1260.10">
    <property type="match status" value="1"/>
</dbReference>
<proteinExistence type="predicted"/>
<dbReference type="KEGG" id="aagg:ETAA8_56270"/>
<evidence type="ECO:0000313" key="2">
    <source>
        <dbReference type="EMBL" id="QDU30487.1"/>
    </source>
</evidence>
<accession>A0A517YJV3</accession>
<evidence type="ECO:0000259" key="1">
    <source>
        <dbReference type="Pfam" id="PF09537"/>
    </source>
</evidence>
<name>A0A517YJV3_9BACT</name>
<dbReference type="Pfam" id="PF09537">
    <property type="entry name" value="DUF2383"/>
    <property type="match status" value="1"/>
</dbReference>
<dbReference type="Proteomes" id="UP000315017">
    <property type="component" value="Chromosome"/>
</dbReference>
<organism evidence="2 3">
    <name type="scientific">Anatilimnocola aggregata</name>
    <dbReference type="NCBI Taxonomy" id="2528021"/>
    <lineage>
        <taxon>Bacteria</taxon>
        <taxon>Pseudomonadati</taxon>
        <taxon>Planctomycetota</taxon>
        <taxon>Planctomycetia</taxon>
        <taxon>Pirellulales</taxon>
        <taxon>Pirellulaceae</taxon>
        <taxon>Anatilimnocola</taxon>
    </lineage>
</organism>
<reference evidence="2 3" key="1">
    <citation type="submission" date="2019-02" db="EMBL/GenBank/DDBJ databases">
        <title>Deep-cultivation of Planctomycetes and their phenomic and genomic characterization uncovers novel biology.</title>
        <authorList>
            <person name="Wiegand S."/>
            <person name="Jogler M."/>
            <person name="Boedeker C."/>
            <person name="Pinto D."/>
            <person name="Vollmers J."/>
            <person name="Rivas-Marin E."/>
            <person name="Kohn T."/>
            <person name="Peeters S.H."/>
            <person name="Heuer A."/>
            <person name="Rast P."/>
            <person name="Oberbeckmann S."/>
            <person name="Bunk B."/>
            <person name="Jeske O."/>
            <person name="Meyerdierks A."/>
            <person name="Storesund J.E."/>
            <person name="Kallscheuer N."/>
            <person name="Luecker S."/>
            <person name="Lage O.M."/>
            <person name="Pohl T."/>
            <person name="Merkel B.J."/>
            <person name="Hornburger P."/>
            <person name="Mueller R.-W."/>
            <person name="Bruemmer F."/>
            <person name="Labrenz M."/>
            <person name="Spormann A.M."/>
            <person name="Op den Camp H."/>
            <person name="Overmann J."/>
            <person name="Amann R."/>
            <person name="Jetten M.S.M."/>
            <person name="Mascher T."/>
            <person name="Medema M.H."/>
            <person name="Devos D.P."/>
            <person name="Kaster A.-K."/>
            <person name="Ovreas L."/>
            <person name="Rohde M."/>
            <person name="Galperin M.Y."/>
            <person name="Jogler C."/>
        </authorList>
    </citation>
    <scope>NUCLEOTIDE SEQUENCE [LARGE SCALE GENOMIC DNA]</scope>
    <source>
        <strain evidence="2 3">ETA_A8</strain>
    </source>
</reference>
<gene>
    <name evidence="2" type="ORF">ETAA8_56270</name>
</gene>
<dbReference type="InterPro" id="IPR009078">
    <property type="entry name" value="Ferritin-like_SF"/>
</dbReference>
<feature type="domain" description="DUF2383" evidence="1">
    <location>
        <begin position="6"/>
        <end position="110"/>
    </location>
</feature>
<dbReference type="CDD" id="cd00657">
    <property type="entry name" value="Ferritin_like"/>
    <property type="match status" value="1"/>
</dbReference>
<dbReference type="RefSeq" id="WP_202921295.1">
    <property type="nucleotide sequence ID" value="NZ_CP036274.1"/>
</dbReference>
<dbReference type="SUPFAM" id="SSF47240">
    <property type="entry name" value="Ferritin-like"/>
    <property type="match status" value="1"/>
</dbReference>
<dbReference type="EMBL" id="CP036274">
    <property type="protein sequence ID" value="QDU30487.1"/>
    <property type="molecule type" value="Genomic_DNA"/>
</dbReference>
<protein>
    <recommendedName>
        <fullName evidence="1">DUF2383 domain-containing protein</fullName>
    </recommendedName>
</protein>
<evidence type="ECO:0000313" key="3">
    <source>
        <dbReference type="Proteomes" id="UP000315017"/>
    </source>
</evidence>
<dbReference type="AlphaFoldDB" id="A0A517YJV3"/>